<dbReference type="EMBL" id="LIHL02000010">
    <property type="protein sequence ID" value="KAF5457925.1"/>
    <property type="molecule type" value="Genomic_DNA"/>
</dbReference>
<evidence type="ECO:0000313" key="2">
    <source>
        <dbReference type="EMBL" id="KAF5457925.1"/>
    </source>
</evidence>
<proteinExistence type="predicted"/>
<accession>A0A833TYU4</accession>
<dbReference type="Proteomes" id="UP000619265">
    <property type="component" value="Unassembled WGS sequence"/>
</dbReference>
<gene>
    <name evidence="2" type="ORF">F2P56_021997</name>
</gene>
<protein>
    <submittedName>
        <fullName evidence="2">Uncharacterized protein</fullName>
    </submittedName>
</protein>
<feature type="region of interest" description="Disordered" evidence="1">
    <location>
        <begin position="43"/>
        <end position="87"/>
    </location>
</feature>
<dbReference type="Gramene" id="Jr10_09880_p2">
    <property type="protein sequence ID" value="cds.Jr10_09880_p2"/>
    <property type="gene ID" value="Jr10_09880"/>
</dbReference>
<reference evidence="2" key="2">
    <citation type="submission" date="2020-03" db="EMBL/GenBank/DDBJ databases">
        <title>Walnut 2.0.</title>
        <authorList>
            <person name="Marrano A."/>
            <person name="Britton M."/>
            <person name="Zimin A.V."/>
            <person name="Zaini P.A."/>
            <person name="Workman R."/>
            <person name="Puiu D."/>
            <person name="Bianco L."/>
            <person name="Allen B.J."/>
            <person name="Troggio M."/>
            <person name="Leslie C.A."/>
            <person name="Timp W."/>
            <person name="Dendekar A."/>
            <person name="Salzberg S.L."/>
            <person name="Neale D.B."/>
        </authorList>
    </citation>
    <scope>NUCLEOTIDE SEQUENCE</scope>
    <source>
        <tissue evidence="2">Leaves</tissue>
    </source>
</reference>
<reference evidence="2" key="1">
    <citation type="submission" date="2015-10" db="EMBL/GenBank/DDBJ databases">
        <authorList>
            <person name="Martinez-Garcia P.J."/>
            <person name="Crepeau M.W."/>
            <person name="Puiu D."/>
            <person name="Gonzalez-Ibeas D."/>
            <person name="Whalen J."/>
            <person name="Stevens K."/>
            <person name="Paul R."/>
            <person name="Butterfield T."/>
            <person name="Britton M."/>
            <person name="Reagan R."/>
            <person name="Chakraborty S."/>
            <person name="Walawage S.L."/>
            <person name="Vasquez-Gross H.A."/>
            <person name="Cardeno C."/>
            <person name="Famula R."/>
            <person name="Pratt K."/>
            <person name="Kuruganti S."/>
            <person name="Aradhya M.K."/>
            <person name="Leslie C.A."/>
            <person name="Dandekar A.M."/>
            <person name="Salzberg S.L."/>
            <person name="Wegrzyn J.L."/>
            <person name="Langley C.H."/>
            <person name="Neale D.B."/>
        </authorList>
    </citation>
    <scope>NUCLEOTIDE SEQUENCE</scope>
    <source>
        <tissue evidence="2">Leaves</tissue>
    </source>
</reference>
<organism evidence="2 3">
    <name type="scientific">Juglans regia</name>
    <name type="common">English walnut</name>
    <dbReference type="NCBI Taxonomy" id="51240"/>
    <lineage>
        <taxon>Eukaryota</taxon>
        <taxon>Viridiplantae</taxon>
        <taxon>Streptophyta</taxon>
        <taxon>Embryophyta</taxon>
        <taxon>Tracheophyta</taxon>
        <taxon>Spermatophyta</taxon>
        <taxon>Magnoliopsida</taxon>
        <taxon>eudicotyledons</taxon>
        <taxon>Gunneridae</taxon>
        <taxon>Pentapetalae</taxon>
        <taxon>rosids</taxon>
        <taxon>fabids</taxon>
        <taxon>Fagales</taxon>
        <taxon>Juglandaceae</taxon>
        <taxon>Juglans</taxon>
    </lineage>
</organism>
<evidence type="ECO:0000256" key="1">
    <source>
        <dbReference type="SAM" id="MobiDB-lite"/>
    </source>
</evidence>
<dbReference type="AlphaFoldDB" id="A0A833TYU4"/>
<evidence type="ECO:0000313" key="3">
    <source>
        <dbReference type="Proteomes" id="UP000619265"/>
    </source>
</evidence>
<comment type="caution">
    <text evidence="2">The sequence shown here is derived from an EMBL/GenBank/DDBJ whole genome shotgun (WGS) entry which is preliminary data.</text>
</comment>
<feature type="compositionally biased region" description="Basic and acidic residues" evidence="1">
    <location>
        <begin position="58"/>
        <end position="74"/>
    </location>
</feature>
<sequence length="159" mass="17801">MARIVPHPRLSEQEDSIDAGHRVRILLRVAGLDRQETRGLRHLAGAPLRVPSVGGQNRKPERRESTRGEAERGHSGALDAPLPVRHNGERFGDTEIVDFIETQTDHDRRTGSEPRGRLFSQVRGGFALLQRVVRRARGRIGWGQCREAHGGAAVVWMRD</sequence>
<name>A0A833TYU4_JUGRE</name>